<gene>
    <name evidence="2" type="ORF">GFL91_25040</name>
</gene>
<sequence length="383" mass="41866">MNILLVTWDSGGNVPPFLSLGSELHLRGHSVSCLGPESLRQSFMHIGARFIPLKQAEFFDPLARLPIEEMELIFSKVSFGLGFAKDLQSVCDGEKWDLILIDFCLASAIIAAESMRVPFGVVSHTIPGLILPFWDANNLSTINALRREFGLDQTPSMADFWARSSGVLVNTIRDLDSIEQRSLPDNVRYVGPIFEPNDRIGSESVPEQPSDGKPEVLVSFSTTFMDQEGPLSSVIKAISTLDVHGLVSCGPAVDLHALPKTHNVAIKRWLPHSQLLQRMSLAVLHGGHCSVTKALSFGVPILSIPLGRDQMYISNRIVDMGLGLTLPKESDHNTIASTISDLLQNAEIRENARRFSEALQKLGPGAKNGADFVESIVMPHSAQ</sequence>
<dbReference type="SUPFAM" id="SSF53756">
    <property type="entry name" value="UDP-Glycosyltransferase/glycogen phosphorylase"/>
    <property type="match status" value="1"/>
</dbReference>
<dbReference type="Pfam" id="PF06722">
    <property type="entry name" value="EryCIII-like_C"/>
    <property type="match status" value="1"/>
</dbReference>
<dbReference type="RefSeq" id="WP_113543463.1">
    <property type="nucleotide sequence ID" value="NZ_WIEV01000040.1"/>
</dbReference>
<dbReference type="PANTHER" id="PTHR48050">
    <property type="entry name" value="STEROL 3-BETA-GLUCOSYLTRANSFERASE"/>
    <property type="match status" value="1"/>
</dbReference>
<reference evidence="2" key="1">
    <citation type="submission" date="2019-10" db="EMBL/GenBank/DDBJ databases">
        <title>Rhizobium leguminosarum symbiovar viciae collection.</title>
        <authorList>
            <person name="Boivin S."/>
            <person name="Lepetit M."/>
        </authorList>
    </citation>
    <scope>NUCLEOTIDE SEQUENCE</scope>
    <source>
        <strain evidence="2">L143</strain>
    </source>
</reference>
<dbReference type="AlphaFoldDB" id="A0A8I2H265"/>
<dbReference type="InterPro" id="IPR002213">
    <property type="entry name" value="UDP_glucos_trans"/>
</dbReference>
<dbReference type="PANTHER" id="PTHR48050:SF13">
    <property type="entry name" value="STEROL 3-BETA-GLUCOSYLTRANSFERASE UGT80A2"/>
    <property type="match status" value="1"/>
</dbReference>
<name>A0A8I2H265_RHILV</name>
<dbReference type="GO" id="GO:0016758">
    <property type="term" value="F:hexosyltransferase activity"/>
    <property type="evidence" value="ECO:0007669"/>
    <property type="project" value="UniProtKB-ARBA"/>
</dbReference>
<dbReference type="Proteomes" id="UP000662259">
    <property type="component" value="Unassembled WGS sequence"/>
</dbReference>
<organism evidence="2 3">
    <name type="scientific">Rhizobium leguminosarum bv. viciae</name>
    <dbReference type="NCBI Taxonomy" id="387"/>
    <lineage>
        <taxon>Bacteria</taxon>
        <taxon>Pseudomonadati</taxon>
        <taxon>Pseudomonadota</taxon>
        <taxon>Alphaproteobacteria</taxon>
        <taxon>Hyphomicrobiales</taxon>
        <taxon>Rhizobiaceae</taxon>
        <taxon>Rhizobium/Agrobacterium group</taxon>
        <taxon>Rhizobium</taxon>
    </lineage>
</organism>
<dbReference type="GO" id="GO:0008194">
    <property type="term" value="F:UDP-glycosyltransferase activity"/>
    <property type="evidence" value="ECO:0007669"/>
    <property type="project" value="InterPro"/>
</dbReference>
<dbReference type="CDD" id="cd03784">
    <property type="entry name" value="GT1_Gtf-like"/>
    <property type="match status" value="1"/>
</dbReference>
<evidence type="ECO:0000313" key="2">
    <source>
        <dbReference type="EMBL" id="NKM48173.1"/>
    </source>
</evidence>
<dbReference type="EMBL" id="WIEZ01000015">
    <property type="protein sequence ID" value="NKM48173.1"/>
    <property type="molecule type" value="Genomic_DNA"/>
</dbReference>
<comment type="caution">
    <text evidence="2">The sequence shown here is derived from an EMBL/GenBank/DDBJ whole genome shotgun (WGS) entry which is preliminary data.</text>
</comment>
<dbReference type="Gene3D" id="3.40.50.2000">
    <property type="entry name" value="Glycogen Phosphorylase B"/>
    <property type="match status" value="2"/>
</dbReference>
<evidence type="ECO:0000259" key="1">
    <source>
        <dbReference type="Pfam" id="PF06722"/>
    </source>
</evidence>
<evidence type="ECO:0000313" key="3">
    <source>
        <dbReference type="Proteomes" id="UP000662259"/>
    </source>
</evidence>
<proteinExistence type="predicted"/>
<dbReference type="InterPro" id="IPR010610">
    <property type="entry name" value="EryCIII-like_C"/>
</dbReference>
<dbReference type="InterPro" id="IPR050426">
    <property type="entry name" value="Glycosyltransferase_28"/>
</dbReference>
<accession>A0A8I2H265</accession>
<protein>
    <recommendedName>
        <fullName evidence="1">Erythromycin biosynthesis protein CIII-like C-terminal domain-containing protein</fullName>
    </recommendedName>
</protein>
<feature type="domain" description="Erythromycin biosynthesis protein CIII-like C-terminal" evidence="1">
    <location>
        <begin position="253"/>
        <end position="357"/>
    </location>
</feature>
<dbReference type="GO" id="GO:0017000">
    <property type="term" value="P:antibiotic biosynthetic process"/>
    <property type="evidence" value="ECO:0007669"/>
    <property type="project" value="UniProtKB-ARBA"/>
</dbReference>